<accession>A0ACA9PIH2</accession>
<dbReference type="Proteomes" id="UP000789702">
    <property type="component" value="Unassembled WGS sequence"/>
</dbReference>
<evidence type="ECO:0000313" key="1">
    <source>
        <dbReference type="EMBL" id="CAG8712226.1"/>
    </source>
</evidence>
<keyword evidence="2" id="KW-1185">Reference proteome</keyword>
<evidence type="ECO:0000313" key="2">
    <source>
        <dbReference type="Proteomes" id="UP000789702"/>
    </source>
</evidence>
<name>A0ACA9PIH2_9GLOM</name>
<reference evidence="1" key="1">
    <citation type="submission" date="2021-06" db="EMBL/GenBank/DDBJ databases">
        <authorList>
            <person name="Kallberg Y."/>
            <person name="Tangrot J."/>
            <person name="Rosling A."/>
        </authorList>
    </citation>
    <scope>NUCLEOTIDE SEQUENCE</scope>
    <source>
        <strain evidence="1">IL203A</strain>
    </source>
</reference>
<proteinExistence type="predicted"/>
<comment type="caution">
    <text evidence="1">The sequence shown here is derived from an EMBL/GenBank/DDBJ whole genome shotgun (WGS) entry which is preliminary data.</text>
</comment>
<feature type="non-terminal residue" evidence="1">
    <location>
        <position position="42"/>
    </location>
</feature>
<organism evidence="1 2">
    <name type="scientific">Dentiscutata heterogama</name>
    <dbReference type="NCBI Taxonomy" id="1316150"/>
    <lineage>
        <taxon>Eukaryota</taxon>
        <taxon>Fungi</taxon>
        <taxon>Fungi incertae sedis</taxon>
        <taxon>Mucoromycota</taxon>
        <taxon>Glomeromycotina</taxon>
        <taxon>Glomeromycetes</taxon>
        <taxon>Diversisporales</taxon>
        <taxon>Gigasporaceae</taxon>
        <taxon>Dentiscutata</taxon>
    </lineage>
</organism>
<dbReference type="EMBL" id="CAJVPU010029895">
    <property type="protein sequence ID" value="CAG8712226.1"/>
    <property type="molecule type" value="Genomic_DNA"/>
</dbReference>
<gene>
    <name evidence="1" type="ORF">DHETER_LOCUS12329</name>
</gene>
<protein>
    <submittedName>
        <fullName evidence="1">13707_t:CDS:1</fullName>
    </submittedName>
</protein>
<sequence>MDNSKEFVIQIIKELIVLWLLVKIINGYTQHLQSQGLVEWAN</sequence>